<proteinExistence type="predicted"/>
<dbReference type="PROSITE" id="PS50994">
    <property type="entry name" value="INTEGRASE"/>
    <property type="match status" value="1"/>
</dbReference>
<keyword evidence="2" id="KW-1133">Transmembrane helix</keyword>
<dbReference type="PANTHER" id="PTHR42648:SF18">
    <property type="entry name" value="RETROTRANSPOSON, UNCLASSIFIED-LIKE PROTEIN"/>
    <property type="match status" value="1"/>
</dbReference>
<keyword evidence="2" id="KW-0472">Membrane</keyword>
<keyword evidence="2" id="KW-0812">Transmembrane</keyword>
<name>A0ABQ4YVR3_9ASTR</name>
<protein>
    <submittedName>
        <fullName evidence="4">Retrovirus-related pol polyprotein from transposon TNT 1-94</fullName>
    </submittedName>
</protein>
<reference evidence="4" key="1">
    <citation type="journal article" date="2022" name="Int. J. Mol. Sci.">
        <title>Draft Genome of Tanacetum Coccineum: Genomic Comparison of Closely Related Tanacetum-Family Plants.</title>
        <authorList>
            <person name="Yamashiro T."/>
            <person name="Shiraishi A."/>
            <person name="Nakayama K."/>
            <person name="Satake H."/>
        </authorList>
    </citation>
    <scope>NUCLEOTIDE SEQUENCE</scope>
</reference>
<sequence>MVIKRLKERIKSLSGNMDKDKIKQDLEEIETINIELDHRVTKLIAENEHWKQTNKDMMCLSSRKVLVITTPQDDIKELKGNRYLANNASYTSSSEELAVLRDLVDHIKRTTTQIQPLESACVKTQSTSASESQPSGNFKKDNDSAKQSSTQMKKVGSPPVGKVKSSLNNIDHVVVIGCMLLIIMICVFFIISICVVVSKSKSSKNKQEKSLGKQQKEVYTDLLVLLETTGRTFTIVGNAFPLTRITTTTEAPLRKPIVLDNKTSKPAITLVYSRKPGNSKTNVPVSKSKVLQSISATKREPVNLMDHIVFALSSPKLLVNKFLGTVKFKNDHVAKILGYGDYQIRNVTISRVYYVEGLGHNFVFVGQFFDSNLEWCVRRSVNGKGSTSSSCRCITHDSHGYSLRLASPQQNGVVERRNRTLIEAARTMLIYAKASLFLWAKAVATACYTQNRSIIRLRRGKTPYELLHDKLLDLSFFHVFEAFRIYKSNRTENPLKIIHVDFDELNAMDSEHRSSGPALYEMTPATISSGLVPNPPPLTPFVPPSRTNWDMLFQSLFDELLNPPPSVDPSALEVVAPIDEVWSSTANGCERRRVLNETFLKFSGSHCSTQRRQDADHAGCQDTRRSTSGSISKHIDIRFHFIKEHVENGVIELCFVNTEYRLADIFTKAIAEIRLNFRDQLRLGMRSFTPETLTQLADEVDE</sequence>
<reference evidence="4" key="2">
    <citation type="submission" date="2022-01" db="EMBL/GenBank/DDBJ databases">
        <authorList>
            <person name="Yamashiro T."/>
            <person name="Shiraishi A."/>
            <person name="Satake H."/>
            <person name="Nakayama K."/>
        </authorList>
    </citation>
    <scope>NUCLEOTIDE SEQUENCE</scope>
</reference>
<dbReference type="InterPro" id="IPR001584">
    <property type="entry name" value="Integrase_cat-core"/>
</dbReference>
<organism evidence="4 5">
    <name type="scientific">Tanacetum coccineum</name>
    <dbReference type="NCBI Taxonomy" id="301880"/>
    <lineage>
        <taxon>Eukaryota</taxon>
        <taxon>Viridiplantae</taxon>
        <taxon>Streptophyta</taxon>
        <taxon>Embryophyta</taxon>
        <taxon>Tracheophyta</taxon>
        <taxon>Spermatophyta</taxon>
        <taxon>Magnoliopsida</taxon>
        <taxon>eudicotyledons</taxon>
        <taxon>Gunneridae</taxon>
        <taxon>Pentapetalae</taxon>
        <taxon>asterids</taxon>
        <taxon>campanulids</taxon>
        <taxon>Asterales</taxon>
        <taxon>Asteraceae</taxon>
        <taxon>Asteroideae</taxon>
        <taxon>Anthemideae</taxon>
        <taxon>Anthemidinae</taxon>
        <taxon>Tanacetum</taxon>
    </lineage>
</organism>
<dbReference type="InterPro" id="IPR036397">
    <property type="entry name" value="RNaseH_sf"/>
</dbReference>
<evidence type="ECO:0000259" key="3">
    <source>
        <dbReference type="PROSITE" id="PS50994"/>
    </source>
</evidence>
<feature type="region of interest" description="Disordered" evidence="1">
    <location>
        <begin position="125"/>
        <end position="159"/>
    </location>
</feature>
<feature type="domain" description="Integrase catalytic" evidence="3">
    <location>
        <begin position="407"/>
        <end position="471"/>
    </location>
</feature>
<evidence type="ECO:0000313" key="4">
    <source>
        <dbReference type="EMBL" id="GJS81621.1"/>
    </source>
</evidence>
<keyword evidence="5" id="KW-1185">Reference proteome</keyword>
<feature type="transmembrane region" description="Helical" evidence="2">
    <location>
        <begin position="173"/>
        <end position="198"/>
    </location>
</feature>
<dbReference type="EMBL" id="BQNB010010761">
    <property type="protein sequence ID" value="GJS81621.1"/>
    <property type="molecule type" value="Genomic_DNA"/>
</dbReference>
<dbReference type="PANTHER" id="PTHR42648">
    <property type="entry name" value="TRANSPOSASE, PUTATIVE-RELATED"/>
    <property type="match status" value="1"/>
</dbReference>
<dbReference type="SUPFAM" id="SSF53098">
    <property type="entry name" value="Ribonuclease H-like"/>
    <property type="match status" value="1"/>
</dbReference>
<gene>
    <name evidence="4" type="ORF">Tco_0748162</name>
</gene>
<dbReference type="InterPro" id="IPR039537">
    <property type="entry name" value="Retrotran_Ty1/copia-like"/>
</dbReference>
<comment type="caution">
    <text evidence="4">The sequence shown here is derived from an EMBL/GenBank/DDBJ whole genome shotgun (WGS) entry which is preliminary data.</text>
</comment>
<accession>A0ABQ4YVR3</accession>
<dbReference type="Gene3D" id="3.30.420.10">
    <property type="entry name" value="Ribonuclease H-like superfamily/Ribonuclease H"/>
    <property type="match status" value="1"/>
</dbReference>
<dbReference type="InterPro" id="IPR012337">
    <property type="entry name" value="RNaseH-like_sf"/>
</dbReference>
<evidence type="ECO:0000256" key="1">
    <source>
        <dbReference type="SAM" id="MobiDB-lite"/>
    </source>
</evidence>
<evidence type="ECO:0000313" key="5">
    <source>
        <dbReference type="Proteomes" id="UP001151760"/>
    </source>
</evidence>
<feature type="compositionally biased region" description="Polar residues" evidence="1">
    <location>
        <begin position="125"/>
        <end position="136"/>
    </location>
</feature>
<dbReference type="Proteomes" id="UP001151760">
    <property type="component" value="Unassembled WGS sequence"/>
</dbReference>
<evidence type="ECO:0000256" key="2">
    <source>
        <dbReference type="SAM" id="Phobius"/>
    </source>
</evidence>